<dbReference type="OrthoDB" id="416253at2759"/>
<dbReference type="AlphaFoldDB" id="A0A9P7M6W8"/>
<comment type="caution">
    <text evidence="7">The sequence shown here is derived from an EMBL/GenBank/DDBJ whole genome shotgun (WGS) entry which is preliminary data.</text>
</comment>
<gene>
    <name evidence="7" type="ORF">E4U60_006344</name>
</gene>
<dbReference type="CDD" id="cd19071">
    <property type="entry name" value="AKR_AKR1-5-like"/>
    <property type="match status" value="1"/>
</dbReference>
<evidence type="ECO:0000259" key="6">
    <source>
        <dbReference type="Pfam" id="PF00248"/>
    </source>
</evidence>
<accession>A0A9P7M6W8</accession>
<evidence type="ECO:0000256" key="2">
    <source>
        <dbReference type="ARBA" id="ARBA00023002"/>
    </source>
</evidence>
<feature type="active site" description="Proton donor" evidence="3">
    <location>
        <position position="54"/>
    </location>
</feature>
<feature type="binding site" evidence="4">
    <location>
        <position position="116"/>
    </location>
    <ligand>
        <name>substrate</name>
    </ligand>
</feature>
<dbReference type="GO" id="GO:0016491">
    <property type="term" value="F:oxidoreductase activity"/>
    <property type="evidence" value="ECO:0007669"/>
    <property type="project" value="UniProtKB-KW"/>
</dbReference>
<evidence type="ECO:0000256" key="1">
    <source>
        <dbReference type="ARBA" id="ARBA00007905"/>
    </source>
</evidence>
<dbReference type="PANTHER" id="PTHR43827:SF13">
    <property type="entry name" value="ALDO_KETO REDUCTASE FAMILY PROTEIN"/>
    <property type="match status" value="1"/>
</dbReference>
<dbReference type="FunFam" id="3.20.20.100:FF:000015">
    <property type="entry name" value="Oxidoreductase, aldo/keto reductase family"/>
    <property type="match status" value="1"/>
</dbReference>
<dbReference type="InterPro" id="IPR018170">
    <property type="entry name" value="Aldo/ket_reductase_CS"/>
</dbReference>
<keyword evidence="2" id="KW-0560">Oxidoreductase</keyword>
<dbReference type="PRINTS" id="PR00069">
    <property type="entry name" value="ALDKETRDTASE"/>
</dbReference>
<comment type="similarity">
    <text evidence="1">Belongs to the aldo/keto reductase family.</text>
</comment>
<dbReference type="Proteomes" id="UP000706124">
    <property type="component" value="Unassembled WGS sequence"/>
</dbReference>
<evidence type="ECO:0000256" key="4">
    <source>
        <dbReference type="PIRSR" id="PIRSR000097-2"/>
    </source>
</evidence>
<evidence type="ECO:0000256" key="3">
    <source>
        <dbReference type="PIRSR" id="PIRSR000097-1"/>
    </source>
</evidence>
<reference evidence="7 8" key="1">
    <citation type="journal article" date="2020" name="bioRxiv">
        <title>Whole genome comparisons of ergot fungi reveals the divergence and evolution of species within the genus Claviceps are the result of varying mechanisms driving genome evolution and host range expansion.</title>
        <authorList>
            <person name="Wyka S.A."/>
            <person name="Mondo S.J."/>
            <person name="Liu M."/>
            <person name="Dettman J."/>
            <person name="Nalam V."/>
            <person name="Broders K.D."/>
        </authorList>
    </citation>
    <scope>NUCLEOTIDE SEQUENCE [LARGE SCALE GENOMIC DNA]</scope>
    <source>
        <strain evidence="7 8">CCC 1485</strain>
    </source>
</reference>
<name>A0A9P7M6W8_9HYPO</name>
<dbReference type="EMBL" id="SRPO01000609">
    <property type="protein sequence ID" value="KAG5931204.1"/>
    <property type="molecule type" value="Genomic_DNA"/>
</dbReference>
<dbReference type="PROSITE" id="PS00798">
    <property type="entry name" value="ALDOKETO_REDUCTASE_1"/>
    <property type="match status" value="1"/>
</dbReference>
<proteinExistence type="inferred from homology"/>
<dbReference type="PIRSF" id="PIRSF000097">
    <property type="entry name" value="AKR"/>
    <property type="match status" value="1"/>
</dbReference>
<feature type="site" description="Lowers pKa of active site Tyr" evidence="5">
    <location>
        <position position="79"/>
    </location>
</feature>
<organism evidence="7 8">
    <name type="scientific">Claviceps pazoutovae</name>
    <dbReference type="NCBI Taxonomy" id="1649127"/>
    <lineage>
        <taxon>Eukaryota</taxon>
        <taxon>Fungi</taxon>
        <taxon>Dikarya</taxon>
        <taxon>Ascomycota</taxon>
        <taxon>Pezizomycotina</taxon>
        <taxon>Sordariomycetes</taxon>
        <taxon>Hypocreomycetidae</taxon>
        <taxon>Hypocreales</taxon>
        <taxon>Clavicipitaceae</taxon>
        <taxon>Claviceps</taxon>
    </lineage>
</organism>
<dbReference type="InterPro" id="IPR023210">
    <property type="entry name" value="NADP_OxRdtase_dom"/>
</dbReference>
<sequence>MSLSIQDRSPLHNTNTSIPNLGFGIYQLYGQACQKAILAALDAGYRHIDSAQIYRNESDVGAALKQSSLKREDVFLTTKISQSAGSFDKTYKSAVESIGMISGGGKDGYVDLFLIHLPGTGRDSREELWKVLEKLYEEGRAKAIGVSNYRPQHVDEMKEYAKIWPPHVNQIELHPWCQQKEIVQYCRDNNIVVAAYSPLACGANLSDSTLTAVADKYKKSPAQILVRYALQKGWVPLPKSGNEERIKQNADVFDFALSEEDMKTMDGLDRGKAGALFPANVK</sequence>
<evidence type="ECO:0000256" key="5">
    <source>
        <dbReference type="PIRSR" id="PIRSR000097-3"/>
    </source>
</evidence>
<protein>
    <recommendedName>
        <fullName evidence="6">NADP-dependent oxidoreductase domain-containing protein</fullName>
    </recommendedName>
</protein>
<dbReference type="InterPro" id="IPR020471">
    <property type="entry name" value="AKR"/>
</dbReference>
<dbReference type="PROSITE" id="PS00062">
    <property type="entry name" value="ALDOKETO_REDUCTASE_2"/>
    <property type="match status" value="1"/>
</dbReference>
<dbReference type="Gene3D" id="3.20.20.100">
    <property type="entry name" value="NADP-dependent oxidoreductase domain"/>
    <property type="match status" value="1"/>
</dbReference>
<dbReference type="SUPFAM" id="SSF51430">
    <property type="entry name" value="NAD(P)-linked oxidoreductase"/>
    <property type="match status" value="1"/>
</dbReference>
<keyword evidence="8" id="KW-1185">Reference proteome</keyword>
<dbReference type="Pfam" id="PF00248">
    <property type="entry name" value="Aldo_ket_red"/>
    <property type="match status" value="1"/>
</dbReference>
<evidence type="ECO:0000313" key="8">
    <source>
        <dbReference type="Proteomes" id="UP000706124"/>
    </source>
</evidence>
<dbReference type="PANTHER" id="PTHR43827">
    <property type="entry name" value="2,5-DIKETO-D-GLUCONIC ACID REDUCTASE"/>
    <property type="match status" value="1"/>
</dbReference>
<feature type="domain" description="NADP-dependent oxidoreductase" evidence="6">
    <location>
        <begin position="32"/>
        <end position="269"/>
    </location>
</feature>
<dbReference type="InterPro" id="IPR036812">
    <property type="entry name" value="NAD(P)_OxRdtase_dom_sf"/>
</dbReference>
<evidence type="ECO:0000313" key="7">
    <source>
        <dbReference type="EMBL" id="KAG5931204.1"/>
    </source>
</evidence>